<dbReference type="Proteomes" id="UP000812031">
    <property type="component" value="Unassembled WGS sequence"/>
</dbReference>
<organism evidence="1 2">
    <name type="scientific">Flavobacterium taihuense</name>
    <dbReference type="NCBI Taxonomy" id="2857508"/>
    <lineage>
        <taxon>Bacteria</taxon>
        <taxon>Pseudomonadati</taxon>
        <taxon>Bacteroidota</taxon>
        <taxon>Flavobacteriia</taxon>
        <taxon>Flavobacteriales</taxon>
        <taxon>Flavobacteriaceae</taxon>
        <taxon>Flavobacterium</taxon>
    </lineage>
</organism>
<evidence type="ECO:0000313" key="2">
    <source>
        <dbReference type="Proteomes" id="UP000812031"/>
    </source>
</evidence>
<dbReference type="RefSeq" id="WP_219317992.1">
    <property type="nucleotide sequence ID" value="NZ_JAHWYN010000011.1"/>
</dbReference>
<protein>
    <submittedName>
        <fullName evidence="1">Uncharacterized protein</fullName>
    </submittedName>
</protein>
<evidence type="ECO:0000313" key="1">
    <source>
        <dbReference type="EMBL" id="MBW4361495.1"/>
    </source>
</evidence>
<gene>
    <name evidence="1" type="ORF">KZH69_13460</name>
</gene>
<proteinExistence type="predicted"/>
<sequence length="127" mass="14280">MKSKNETDSLNELIILEEQQYDMQLELLKEQFHVAYESLRPINLIKSVFHEVTASPEIKNDLANNVIGLGTGFLSKKLMADGSHSPLRKMIGTVAQFAIANLVSKHSDTIKTIAGNLLKHFFNKQKN</sequence>
<comment type="caution">
    <text evidence="1">The sequence shown here is derived from an EMBL/GenBank/DDBJ whole genome shotgun (WGS) entry which is preliminary data.</text>
</comment>
<reference evidence="1 2" key="1">
    <citation type="submission" date="2021-07" db="EMBL/GenBank/DDBJ databases">
        <title>Flavobacterium sp. nov. isolated from sediment on the Taihu Lake.</title>
        <authorList>
            <person name="Qu J.-H."/>
        </authorList>
    </citation>
    <scope>NUCLEOTIDE SEQUENCE [LARGE SCALE GENOMIC DNA]</scope>
    <source>
        <strain evidence="1 2">NAS39</strain>
    </source>
</reference>
<name>A0ABS6XXT7_9FLAO</name>
<keyword evidence="2" id="KW-1185">Reference proteome</keyword>
<accession>A0ABS6XXT7</accession>
<dbReference type="EMBL" id="JAHWYN010000011">
    <property type="protein sequence ID" value="MBW4361495.1"/>
    <property type="molecule type" value="Genomic_DNA"/>
</dbReference>